<dbReference type="NCBIfam" id="TIGR04131">
    <property type="entry name" value="Bac_Flav_CTERM"/>
    <property type="match status" value="1"/>
</dbReference>
<evidence type="ECO:0000259" key="1">
    <source>
        <dbReference type="Pfam" id="PF07705"/>
    </source>
</evidence>
<dbReference type="AlphaFoldDB" id="A0A9W6B8I7"/>
<organism evidence="2 3">
    <name type="scientific">Neptunitalea chrysea</name>
    <dbReference type="NCBI Taxonomy" id="1647581"/>
    <lineage>
        <taxon>Bacteria</taxon>
        <taxon>Pseudomonadati</taxon>
        <taxon>Bacteroidota</taxon>
        <taxon>Flavobacteriia</taxon>
        <taxon>Flavobacteriales</taxon>
        <taxon>Flavobacteriaceae</taxon>
        <taxon>Neptunitalea</taxon>
    </lineage>
</organism>
<protein>
    <recommendedName>
        <fullName evidence="1">CARDB domain-containing protein</fullName>
    </recommendedName>
</protein>
<dbReference type="InterPro" id="IPR013783">
    <property type="entry name" value="Ig-like_fold"/>
</dbReference>
<sequence length="593" mass="65697">MLTIKKLIIYLSFLYVFIGYSQSSSISLYSQFSGRYDYTTIGNTLNTIENNTIGSPCTILTSSSASLSLSTGDTVEAAYLYWAGSGSGDFDVTLNGQSLSAQRTFNLTYSGRTYFSGFTDVTTLVQNTGSGTYTLSDLDLTTLITTDPLYCNNATNFAGWAIVIVLQNDSYQLRDINIYDGFEIVPSSIDIVLNNLQVYDTQGSKIGFLAWEGDALLATETLTINGTIVDNLPNNPANNVFNGTNSFTGISDLYNMDIDYYNLENYISTNDTSLSISLTSYQDVVIVNNIVTVLNSFVIPDAAVQINSSTINCDSREAAIDFSVTNYNSSGELPTGTTISIYVDGQLLESMVTSNSITPDEEEYFTVLLSIPNTVPDDFTVTIIVDENNLVDEYEETNNSSTLDLAIRYSPEIPQLANMTSCDLGHNSAIFNLESLLPAVTDITFTGFFTSEDNAMYLTNEILTPTTYTSTANPQTIYFRYDNDYCYSIGSFELSVYNCPPIIPQGFSPNGDTKNDYFNIQGLWTVFDKFDLKIYNRYGSLLYQGNQNTEPWNGIANTNMMIGKTATVGTYFYVLRLEDELFNVYTGWVYLNK</sequence>
<evidence type="ECO:0000313" key="2">
    <source>
        <dbReference type="EMBL" id="GLB53547.1"/>
    </source>
</evidence>
<dbReference type="InterPro" id="IPR011635">
    <property type="entry name" value="CARDB"/>
</dbReference>
<accession>A0A9W6B8I7</accession>
<feature type="domain" description="CARDB" evidence="1">
    <location>
        <begin position="316"/>
        <end position="402"/>
    </location>
</feature>
<gene>
    <name evidence="2" type="ORF">NBRC110019_25880</name>
</gene>
<dbReference type="Proteomes" id="UP001143545">
    <property type="component" value="Unassembled WGS sequence"/>
</dbReference>
<keyword evidence="3" id="KW-1185">Reference proteome</keyword>
<dbReference type="Pfam" id="PF13585">
    <property type="entry name" value="CHU_C"/>
    <property type="match status" value="1"/>
</dbReference>
<dbReference type="InterPro" id="IPR026341">
    <property type="entry name" value="T9SS_type_B"/>
</dbReference>
<dbReference type="Gene3D" id="2.60.40.10">
    <property type="entry name" value="Immunoglobulins"/>
    <property type="match status" value="1"/>
</dbReference>
<evidence type="ECO:0000313" key="3">
    <source>
        <dbReference type="Proteomes" id="UP001143545"/>
    </source>
</evidence>
<dbReference type="RefSeq" id="WP_281755588.1">
    <property type="nucleotide sequence ID" value="NZ_BRVP01000019.1"/>
</dbReference>
<dbReference type="Pfam" id="PF07705">
    <property type="entry name" value="CARDB"/>
    <property type="match status" value="1"/>
</dbReference>
<comment type="caution">
    <text evidence="2">The sequence shown here is derived from an EMBL/GenBank/DDBJ whole genome shotgun (WGS) entry which is preliminary data.</text>
</comment>
<name>A0A9W6B8I7_9FLAO</name>
<dbReference type="EMBL" id="BRVP01000019">
    <property type="protein sequence ID" value="GLB53547.1"/>
    <property type="molecule type" value="Genomic_DNA"/>
</dbReference>
<proteinExistence type="predicted"/>
<reference evidence="2" key="1">
    <citation type="submission" date="2022-07" db="EMBL/GenBank/DDBJ databases">
        <title>Taxonomy of Novel Oxalotrophic and Methylotrophic Bacteria.</title>
        <authorList>
            <person name="Sahin N."/>
            <person name="Tani A."/>
        </authorList>
    </citation>
    <scope>NUCLEOTIDE SEQUENCE</scope>
    <source>
        <strain evidence="2">AM327</strain>
    </source>
</reference>